<comment type="similarity">
    <text evidence="9">Belongs to the SecD/SecF family. SecD subfamily.</text>
</comment>
<feature type="domain" description="SecDF P1 head subdomain" evidence="12">
    <location>
        <begin position="152"/>
        <end position="257"/>
    </location>
</feature>
<dbReference type="Gene3D" id="3.30.70.3400">
    <property type="match status" value="1"/>
</dbReference>
<evidence type="ECO:0000259" key="12">
    <source>
        <dbReference type="Pfam" id="PF22599"/>
    </source>
</evidence>
<dbReference type="GO" id="GO:0065002">
    <property type="term" value="P:intracellular protein transmembrane transport"/>
    <property type="evidence" value="ECO:0007669"/>
    <property type="project" value="UniProtKB-UniRule"/>
</dbReference>
<dbReference type="InterPro" id="IPR054384">
    <property type="entry name" value="SecDF_P1_head"/>
</dbReference>
<evidence type="ECO:0000256" key="3">
    <source>
        <dbReference type="ARBA" id="ARBA00022475"/>
    </source>
</evidence>
<feature type="transmembrane region" description="Helical" evidence="9">
    <location>
        <begin position="346"/>
        <end position="364"/>
    </location>
</feature>
<dbReference type="Pfam" id="PF22599">
    <property type="entry name" value="SecDF_P1_head"/>
    <property type="match status" value="1"/>
</dbReference>
<evidence type="ECO:0000256" key="6">
    <source>
        <dbReference type="ARBA" id="ARBA00022989"/>
    </source>
</evidence>
<evidence type="ECO:0000256" key="8">
    <source>
        <dbReference type="ARBA" id="ARBA00023136"/>
    </source>
</evidence>
<accession>A0A1G2N020</accession>
<evidence type="ECO:0000259" key="10">
    <source>
        <dbReference type="Pfam" id="PF02355"/>
    </source>
</evidence>
<evidence type="ECO:0000259" key="11">
    <source>
        <dbReference type="Pfam" id="PF21760"/>
    </source>
</evidence>
<comment type="function">
    <text evidence="9">Part of the Sec protein translocase complex. Interacts with the SecYEG preprotein conducting channel. SecDF uses the proton motive force (PMF) to complete protein translocation after the ATP-dependent function of SecA.</text>
</comment>
<dbReference type="InterPro" id="IPR022646">
    <property type="entry name" value="SecD/SecF_CS"/>
</dbReference>
<dbReference type="GO" id="GO:0006605">
    <property type="term" value="P:protein targeting"/>
    <property type="evidence" value="ECO:0007669"/>
    <property type="project" value="UniProtKB-UniRule"/>
</dbReference>
<feature type="transmembrane region" description="Helical" evidence="9">
    <location>
        <begin position="467"/>
        <end position="490"/>
    </location>
</feature>
<comment type="subcellular location">
    <subcellularLocation>
        <location evidence="1 9">Cell membrane</location>
        <topology evidence="1 9">Multi-pass membrane protein</topology>
    </subcellularLocation>
</comment>
<proteinExistence type="inferred from homology"/>
<evidence type="ECO:0000256" key="9">
    <source>
        <dbReference type="HAMAP-Rule" id="MF_01463"/>
    </source>
</evidence>
<comment type="subunit">
    <text evidence="9">Forms a complex with SecF. Part of the essential Sec protein translocation apparatus which comprises SecA, SecYEG and auxiliary proteins SecDF. Other proteins may also be involved.</text>
</comment>
<name>A0A1G2N020_9BACT</name>
<evidence type="ECO:0000256" key="5">
    <source>
        <dbReference type="ARBA" id="ARBA00022927"/>
    </source>
</evidence>
<evidence type="ECO:0000256" key="2">
    <source>
        <dbReference type="ARBA" id="ARBA00022448"/>
    </source>
</evidence>
<dbReference type="EMBL" id="MHRT01000007">
    <property type="protein sequence ID" value="OHA28779.1"/>
    <property type="molecule type" value="Genomic_DNA"/>
</dbReference>
<feature type="domain" description="Protein export membrane protein SecD/SecF C-terminal" evidence="10">
    <location>
        <begin position="367"/>
        <end position="465"/>
    </location>
</feature>
<dbReference type="InterPro" id="IPR022813">
    <property type="entry name" value="SecD/SecF_arch_bac"/>
</dbReference>
<dbReference type="Gene3D" id="1.20.1640.10">
    <property type="entry name" value="Multidrug efflux transporter AcrB transmembrane domain"/>
    <property type="match status" value="1"/>
</dbReference>
<dbReference type="InterPro" id="IPR001036">
    <property type="entry name" value="Acrflvin-R"/>
</dbReference>
<feature type="domain" description="Protein translocase subunit SecDF P1" evidence="11">
    <location>
        <begin position="68"/>
        <end position="131"/>
    </location>
</feature>
<dbReference type="PANTHER" id="PTHR30081">
    <property type="entry name" value="PROTEIN-EXPORT MEMBRANE PROTEIN SEC"/>
    <property type="match status" value="1"/>
</dbReference>
<dbReference type="Pfam" id="PF02355">
    <property type="entry name" value="SecD_SecF_C"/>
    <property type="match status" value="1"/>
</dbReference>
<dbReference type="AlphaFoldDB" id="A0A1G2N020"/>
<keyword evidence="5 9" id="KW-0653">Protein transport</keyword>
<evidence type="ECO:0000256" key="4">
    <source>
        <dbReference type="ARBA" id="ARBA00022692"/>
    </source>
</evidence>
<dbReference type="Gene3D" id="3.30.1360.200">
    <property type="match status" value="1"/>
</dbReference>
<dbReference type="GO" id="GO:0043952">
    <property type="term" value="P:protein transport by the Sec complex"/>
    <property type="evidence" value="ECO:0007669"/>
    <property type="project" value="UniProtKB-UniRule"/>
</dbReference>
<dbReference type="InterPro" id="IPR048631">
    <property type="entry name" value="SecD_1st"/>
</dbReference>
<keyword evidence="4 9" id="KW-0812">Transmembrane</keyword>
<feature type="transmembrane region" description="Helical" evidence="9">
    <location>
        <begin position="370"/>
        <end position="392"/>
    </location>
</feature>
<keyword evidence="3 9" id="KW-1003">Cell membrane</keyword>
<comment type="caution">
    <text evidence="13">The sequence shown here is derived from an EMBL/GenBank/DDBJ whole genome shotgun (WGS) entry which is preliminary data.</text>
</comment>
<dbReference type="GO" id="GO:0005886">
    <property type="term" value="C:plasma membrane"/>
    <property type="evidence" value="ECO:0007669"/>
    <property type="project" value="UniProtKB-SubCell"/>
</dbReference>
<dbReference type="Pfam" id="PF21760">
    <property type="entry name" value="SecD_1st"/>
    <property type="match status" value="1"/>
</dbReference>
<dbReference type="GO" id="GO:0015450">
    <property type="term" value="F:protein-transporting ATPase activity"/>
    <property type="evidence" value="ECO:0007669"/>
    <property type="project" value="InterPro"/>
</dbReference>
<evidence type="ECO:0000313" key="13">
    <source>
        <dbReference type="EMBL" id="OHA28779.1"/>
    </source>
</evidence>
<dbReference type="STRING" id="1802315.A3F51_02230"/>
<dbReference type="PRINTS" id="PR00702">
    <property type="entry name" value="ACRIFLAVINRP"/>
</dbReference>
<dbReference type="HAMAP" id="MF_01463_B">
    <property type="entry name" value="SecD_B"/>
    <property type="match status" value="1"/>
</dbReference>
<organism evidence="13 14">
    <name type="scientific">Candidatus Taylorbacteria bacterium RIFCSPHIGHO2_12_FULL_45_16</name>
    <dbReference type="NCBI Taxonomy" id="1802315"/>
    <lineage>
        <taxon>Bacteria</taxon>
        <taxon>Candidatus Tayloriibacteriota</taxon>
    </lineage>
</organism>
<evidence type="ECO:0000256" key="7">
    <source>
        <dbReference type="ARBA" id="ARBA00023010"/>
    </source>
</evidence>
<reference evidence="13 14" key="1">
    <citation type="journal article" date="2016" name="Nat. Commun.">
        <title>Thousands of microbial genomes shed light on interconnected biogeochemical processes in an aquifer system.</title>
        <authorList>
            <person name="Anantharaman K."/>
            <person name="Brown C.T."/>
            <person name="Hug L.A."/>
            <person name="Sharon I."/>
            <person name="Castelle C.J."/>
            <person name="Probst A.J."/>
            <person name="Thomas B.C."/>
            <person name="Singh A."/>
            <person name="Wilkins M.J."/>
            <person name="Karaoz U."/>
            <person name="Brodie E.L."/>
            <person name="Williams K.H."/>
            <person name="Hubbard S.S."/>
            <person name="Banfield J.F."/>
        </authorList>
    </citation>
    <scope>NUCLEOTIDE SEQUENCE [LARGE SCALE GENOMIC DNA]</scope>
</reference>
<dbReference type="InterPro" id="IPR005791">
    <property type="entry name" value="SecD"/>
</dbReference>
<keyword evidence="8 9" id="KW-0472">Membrane</keyword>
<dbReference type="SUPFAM" id="SSF82866">
    <property type="entry name" value="Multidrug efflux transporter AcrB transmembrane domain"/>
    <property type="match status" value="2"/>
</dbReference>
<keyword evidence="6 9" id="KW-1133">Transmembrane helix</keyword>
<evidence type="ECO:0000313" key="14">
    <source>
        <dbReference type="Proteomes" id="UP000178089"/>
    </source>
</evidence>
<feature type="transmembrane region" description="Helical" evidence="9">
    <location>
        <begin position="428"/>
        <end position="461"/>
    </location>
</feature>
<dbReference type="PANTHER" id="PTHR30081:SF1">
    <property type="entry name" value="PROTEIN TRANSLOCASE SUBUNIT SECD"/>
    <property type="match status" value="1"/>
</dbReference>
<sequence>MLKHRARAVMLLIIAAAIGYFVYASEQSGSSKQFHLGLDLSGGTHLVYKADISKLATTDISDSMISLRDVVENRVNQFGVSEPLVQTEQAAALSSKESAYKLIVELPGVTDAEEAARSIGATPSLEFKLVTADAMRSFQASLTEFASTSEQQAAYMELFKSTGLNGSMVARTNLEFNTTTNQPIVGLVFTNEGRDLFAKITKENIGNYLGIFLDGKDISVPVIRDAILDGKGQISGAFTIDEAKRLVRDLNYGALPVPITLISTQTIGPSLGQVAVSGGIKAGIIAFIIIAIFLIIWYRLPGFIAVIALACYIALNLAIFKIGVSPALLVIVLFFGILSMTWHKGFLFGIPISYILLMLVPGALNPVTLTATGIAAFILSIGMAVDANILIFERMKEELARGKGIWESMHEGFDRAWLSIRDSNTSSIITGIILYTFGSTAVITGFALVFVVGVVVSMFTAITASRLLLFAVAPAKTSRLTTFLISNGFIKLKTKH</sequence>
<dbReference type="Pfam" id="PF07549">
    <property type="entry name" value="Sec_GG"/>
    <property type="match status" value="1"/>
</dbReference>
<keyword evidence="2 9" id="KW-0813">Transport</keyword>
<keyword evidence="7 9" id="KW-0811">Translocation</keyword>
<dbReference type="InterPro" id="IPR048634">
    <property type="entry name" value="SecD_SecF_C"/>
</dbReference>
<feature type="transmembrane region" description="Helical" evidence="9">
    <location>
        <begin position="280"/>
        <end position="298"/>
    </location>
</feature>
<protein>
    <recommendedName>
        <fullName evidence="9">Protein translocase subunit SecD</fullName>
    </recommendedName>
</protein>
<dbReference type="Proteomes" id="UP000178089">
    <property type="component" value="Unassembled WGS sequence"/>
</dbReference>
<evidence type="ECO:0000256" key="1">
    <source>
        <dbReference type="ARBA" id="ARBA00004651"/>
    </source>
</evidence>
<gene>
    <name evidence="9" type="primary">secD</name>
    <name evidence="13" type="ORF">A3F51_02230</name>
</gene>
<feature type="transmembrane region" description="Helical" evidence="9">
    <location>
        <begin position="304"/>
        <end position="334"/>
    </location>
</feature>